<dbReference type="PANTHER" id="PTHR21098">
    <property type="entry name" value="RIBOFLAVIN SYNTHASE ALPHA CHAIN"/>
    <property type="match status" value="1"/>
</dbReference>
<dbReference type="NCBIfam" id="NF006767">
    <property type="entry name" value="PRK09289.1"/>
    <property type="match status" value="1"/>
</dbReference>
<dbReference type="InterPro" id="IPR001783">
    <property type="entry name" value="Lumazine-bd"/>
</dbReference>
<sequence>MFTGIVEEIGNIESITMGEKSARIRINAKKVLQDVKLGDSICTNGVCLTVTEFSSNSFAVDVMAETMRKSNLVYLHKGDNVNLERALSLGDRLGGHLVSGHIDGIGEIKEFKREDNAIWISIGASPEILKFIVNKGSIAIDGVSLTVAYIDDKIFKVSIIPHTQDETILVKKVVGEKVNLECDMIGKYIERFLSAREHKEENTKSNIDMNFLKINGFL</sequence>
<protein>
    <recommendedName>
        <fullName evidence="5 9">Riboflavin synthase</fullName>
        <ecNumber evidence="4 9">2.5.1.9</ecNumber>
    </recommendedName>
</protein>
<dbReference type="PANTHER" id="PTHR21098:SF12">
    <property type="entry name" value="RIBOFLAVIN SYNTHASE"/>
    <property type="match status" value="1"/>
</dbReference>
<keyword evidence="8" id="KW-0677">Repeat</keyword>
<dbReference type="EC" id="2.5.1.9" evidence="4 9"/>
<dbReference type="FunFam" id="2.40.30.20:FF:000014">
    <property type="entry name" value="Riboflavin synthase, alpha subunit"/>
    <property type="match status" value="1"/>
</dbReference>
<feature type="domain" description="Lumazine-binding" evidence="11">
    <location>
        <begin position="97"/>
        <end position="193"/>
    </location>
</feature>
<feature type="domain" description="Lumazine-binding" evidence="11">
    <location>
        <begin position="1"/>
        <end position="96"/>
    </location>
</feature>
<dbReference type="PIRSF" id="PIRSF000498">
    <property type="entry name" value="Riboflavin_syn_A"/>
    <property type="match status" value="1"/>
</dbReference>
<dbReference type="GO" id="GO:0009231">
    <property type="term" value="P:riboflavin biosynthetic process"/>
    <property type="evidence" value="ECO:0007669"/>
    <property type="project" value="UniProtKB-KW"/>
</dbReference>
<name>A0A0L6Z7L5_9CLOT</name>
<dbReference type="NCBIfam" id="NF009566">
    <property type="entry name" value="PRK13020.1"/>
    <property type="match status" value="1"/>
</dbReference>
<dbReference type="SUPFAM" id="SSF63380">
    <property type="entry name" value="Riboflavin synthase domain-like"/>
    <property type="match status" value="2"/>
</dbReference>
<dbReference type="STRING" id="36844.SAMN04488501_10954"/>
<evidence type="ECO:0000256" key="2">
    <source>
        <dbReference type="ARBA" id="ARBA00002803"/>
    </source>
</evidence>
<dbReference type="NCBIfam" id="TIGR00187">
    <property type="entry name" value="ribE"/>
    <property type="match status" value="1"/>
</dbReference>
<accession>A0A0L6Z7L5</accession>
<dbReference type="FunFam" id="2.40.30.20:FF:000004">
    <property type="entry name" value="Riboflavin synthase, alpha subunit"/>
    <property type="match status" value="1"/>
</dbReference>
<evidence type="ECO:0000256" key="4">
    <source>
        <dbReference type="ARBA" id="ARBA00012827"/>
    </source>
</evidence>
<evidence type="ECO:0000256" key="7">
    <source>
        <dbReference type="ARBA" id="ARBA00022679"/>
    </source>
</evidence>
<feature type="repeat" description="Lumazine-binding" evidence="10">
    <location>
        <begin position="97"/>
        <end position="193"/>
    </location>
</feature>
<keyword evidence="13" id="KW-1185">Reference proteome</keyword>
<evidence type="ECO:0000256" key="3">
    <source>
        <dbReference type="ARBA" id="ARBA00004887"/>
    </source>
</evidence>
<dbReference type="InterPro" id="IPR023366">
    <property type="entry name" value="ATP_synth_asu-like_sf"/>
</dbReference>
<evidence type="ECO:0000259" key="11">
    <source>
        <dbReference type="PROSITE" id="PS51177"/>
    </source>
</evidence>
<dbReference type="Proteomes" id="UP000037043">
    <property type="component" value="Unassembled WGS sequence"/>
</dbReference>
<dbReference type="InterPro" id="IPR017938">
    <property type="entry name" value="Riboflavin_synthase-like_b-brl"/>
</dbReference>
<evidence type="ECO:0000256" key="1">
    <source>
        <dbReference type="ARBA" id="ARBA00000968"/>
    </source>
</evidence>
<dbReference type="PROSITE" id="PS51177">
    <property type="entry name" value="LUMAZINE_BIND"/>
    <property type="match status" value="2"/>
</dbReference>
<evidence type="ECO:0000256" key="5">
    <source>
        <dbReference type="ARBA" id="ARBA00013950"/>
    </source>
</evidence>
<dbReference type="EMBL" id="LHUR01000031">
    <property type="protein sequence ID" value="KOA18960.1"/>
    <property type="molecule type" value="Genomic_DNA"/>
</dbReference>
<comment type="pathway">
    <text evidence="3">Cofactor biosynthesis; riboflavin biosynthesis; riboflavin from 2-hydroxy-3-oxobutyl phosphate and 5-amino-6-(D-ribitylamino)uracil: step 2/2.</text>
</comment>
<evidence type="ECO:0000256" key="6">
    <source>
        <dbReference type="ARBA" id="ARBA00022619"/>
    </source>
</evidence>
<evidence type="ECO:0000256" key="10">
    <source>
        <dbReference type="PROSITE-ProRule" id="PRU00524"/>
    </source>
</evidence>
<reference evidence="13" key="1">
    <citation type="submission" date="2015-08" db="EMBL/GenBank/DDBJ databases">
        <title>Genome sequence of the strict anaerobe Clostridium homopropionicum LuHBu1 (DSM 5847T).</title>
        <authorList>
            <person name="Poehlein A."/>
            <person name="Beck M."/>
            <person name="Schiel-Bengelsdorf B."/>
            <person name="Bengelsdorf F.R."/>
            <person name="Daniel R."/>
            <person name="Duerre P."/>
        </authorList>
    </citation>
    <scope>NUCLEOTIDE SEQUENCE [LARGE SCALE GENOMIC DNA]</scope>
    <source>
        <strain evidence="13">DSM 5847</strain>
    </source>
</reference>
<proteinExistence type="predicted"/>
<evidence type="ECO:0000313" key="12">
    <source>
        <dbReference type="EMBL" id="KOA18960.1"/>
    </source>
</evidence>
<evidence type="ECO:0000313" key="13">
    <source>
        <dbReference type="Proteomes" id="UP000037043"/>
    </source>
</evidence>
<gene>
    <name evidence="12" type="primary">ribE</name>
    <name evidence="12" type="ORF">CLHOM_27000</name>
</gene>
<comment type="catalytic activity">
    <reaction evidence="1">
        <text>2 6,7-dimethyl-8-(1-D-ribityl)lumazine + H(+) = 5-amino-6-(D-ribitylamino)uracil + riboflavin</text>
        <dbReference type="Rhea" id="RHEA:20772"/>
        <dbReference type="ChEBI" id="CHEBI:15378"/>
        <dbReference type="ChEBI" id="CHEBI:15934"/>
        <dbReference type="ChEBI" id="CHEBI:57986"/>
        <dbReference type="ChEBI" id="CHEBI:58201"/>
        <dbReference type="EC" id="2.5.1.9"/>
    </reaction>
</comment>
<organism evidence="12 13">
    <name type="scientific">Clostridium homopropionicum DSM 5847</name>
    <dbReference type="NCBI Taxonomy" id="1121318"/>
    <lineage>
        <taxon>Bacteria</taxon>
        <taxon>Bacillati</taxon>
        <taxon>Bacillota</taxon>
        <taxon>Clostridia</taxon>
        <taxon>Eubacteriales</taxon>
        <taxon>Clostridiaceae</taxon>
        <taxon>Clostridium</taxon>
    </lineage>
</organism>
<dbReference type="GO" id="GO:0004746">
    <property type="term" value="F:riboflavin synthase activity"/>
    <property type="evidence" value="ECO:0007669"/>
    <property type="project" value="UniProtKB-UniRule"/>
</dbReference>
<dbReference type="Pfam" id="PF00677">
    <property type="entry name" value="Lum_binding"/>
    <property type="match status" value="2"/>
</dbReference>
<evidence type="ECO:0000256" key="8">
    <source>
        <dbReference type="ARBA" id="ARBA00022737"/>
    </source>
</evidence>
<evidence type="ECO:0000256" key="9">
    <source>
        <dbReference type="NCBIfam" id="TIGR00187"/>
    </source>
</evidence>
<dbReference type="AlphaFoldDB" id="A0A0L6Z7L5"/>
<comment type="caution">
    <text evidence="12">The sequence shown here is derived from an EMBL/GenBank/DDBJ whole genome shotgun (WGS) entry which is preliminary data.</text>
</comment>
<dbReference type="RefSeq" id="WP_052222183.1">
    <property type="nucleotide sequence ID" value="NZ_LHUR01000031.1"/>
</dbReference>
<dbReference type="Gene3D" id="2.40.30.20">
    <property type="match status" value="2"/>
</dbReference>
<feature type="repeat" description="Lumazine-binding" evidence="10">
    <location>
        <begin position="1"/>
        <end position="96"/>
    </location>
</feature>
<dbReference type="PATRIC" id="fig|1121318.3.peg.2713"/>
<keyword evidence="6" id="KW-0686">Riboflavin biosynthesis</keyword>
<dbReference type="CDD" id="cd00402">
    <property type="entry name" value="Riboflavin_synthase_like"/>
    <property type="match status" value="1"/>
</dbReference>
<dbReference type="InterPro" id="IPR026017">
    <property type="entry name" value="Lumazine-bd_dom"/>
</dbReference>
<keyword evidence="7 12" id="KW-0808">Transferase</keyword>
<comment type="function">
    <text evidence="2">Catalyzes the dismutation of two molecules of 6,7-dimethyl-8-ribityllumazine, resulting in the formation of riboflavin and 5-amino-6-(D-ribitylamino)uracil.</text>
</comment>